<evidence type="ECO:0000256" key="3">
    <source>
        <dbReference type="ARBA" id="ARBA00022741"/>
    </source>
</evidence>
<comment type="similarity">
    <text evidence="1">Belongs to the zeta toxin family.</text>
</comment>
<dbReference type="GO" id="GO:0016301">
    <property type="term" value="F:kinase activity"/>
    <property type="evidence" value="ECO:0007669"/>
    <property type="project" value="InterPro"/>
</dbReference>
<organism evidence="9">
    <name type="scientific">Streptomyces lavendulae</name>
    <dbReference type="NCBI Taxonomy" id="1914"/>
    <lineage>
        <taxon>Bacteria</taxon>
        <taxon>Bacillati</taxon>
        <taxon>Actinomycetota</taxon>
        <taxon>Actinomycetes</taxon>
        <taxon>Kitasatosporales</taxon>
        <taxon>Streptomycetaceae</taxon>
        <taxon>Streptomyces</taxon>
    </lineage>
</organism>
<evidence type="ECO:0000256" key="1">
    <source>
        <dbReference type="ARBA" id="ARBA00009104"/>
    </source>
</evidence>
<sequence length="422" mass="45667">MTDPSSYFLTEQQLQARFDEKVREWVFSDYEPQTEPVLVLLGGQPAAGKSQATVTVVQRHKGQVVPLTGDELRLFHPRYEELLAEDAQTRETATAQFSGAMVRMSIEHALHNGYGLLLEGVFRDPAMTIGTAEQFAKAGRPVEVVALAVREERSRLDALGRFLDGGRWTPPALQDLAYGKVPQTIAAAEQSPAVVRITVTNRSGADLYSCERGADGLWPGGTGAVPVLEDERKKPLLPHEAAAWLEKYRTVLVEMAARGETNDKSRPVLRRLAEDAEVVATMAADDPGSPVRERHEAVRPLLASLVEQPLAAATDSVPLALLPSLPPTPQGREEARRRDGLSPAARSAEDELRSALAAARRGHQGIGGAPQAAPRRPDANAARSRSTTTRGRPSATAGPQTPPADARRPHLSPPEPRRGRGR</sequence>
<feature type="compositionally biased region" description="Low complexity" evidence="7">
    <location>
        <begin position="369"/>
        <end position="398"/>
    </location>
</feature>
<dbReference type="InterPro" id="IPR027417">
    <property type="entry name" value="P-loop_NTPase"/>
</dbReference>
<reference evidence="9" key="1">
    <citation type="journal article" date="2017" name="J. Biosci. Bioeng.">
        <title>Identification and characterization of lbpA, an indigoidine biosynthetic gene in the ?-butyrolactone signaling system of Streptomyces lavendulae FRI-5.</title>
        <authorList>
            <person name="Pait I.G.U."/>
            <person name="Kitani S."/>
            <person name="Kurniawan Y.N."/>
            <person name="Asa M."/>
            <person name="Iwai T."/>
            <person name="Ikeda H."/>
            <person name="Nihira T."/>
        </authorList>
    </citation>
    <scope>NUCLEOTIDE SEQUENCE</scope>
    <source>
        <strain evidence="9">FRI-5</strain>
    </source>
</reference>
<evidence type="ECO:0000256" key="5">
    <source>
        <dbReference type="ARBA" id="ARBA00032897"/>
    </source>
</evidence>
<proteinExistence type="inferred from homology"/>
<dbReference type="SUPFAM" id="SSF52540">
    <property type="entry name" value="P-loop containing nucleoside triphosphate hydrolases"/>
    <property type="match status" value="1"/>
</dbReference>
<feature type="domain" description="Zeta toxin" evidence="8">
    <location>
        <begin position="30"/>
        <end position="209"/>
    </location>
</feature>
<evidence type="ECO:0000313" key="9">
    <source>
        <dbReference type="EMBL" id="BAW81988.1"/>
    </source>
</evidence>
<evidence type="ECO:0000256" key="4">
    <source>
        <dbReference type="ARBA" id="ARBA00022840"/>
    </source>
</evidence>
<protein>
    <recommendedName>
        <fullName evidence="5">UDP-N-acetylglucosamine kinase</fullName>
        <ecNumber evidence="2">2.7.1.176</ecNumber>
    </recommendedName>
    <alternativeName>
        <fullName evidence="5">UDP-N-acetylglucosamine kinase</fullName>
    </alternativeName>
</protein>
<dbReference type="EC" id="2.7.1.176" evidence="2"/>
<accession>A0A1Q2SRM9</accession>
<keyword evidence="4" id="KW-0067">ATP-binding</keyword>
<evidence type="ECO:0000259" key="8">
    <source>
        <dbReference type="Pfam" id="PF06414"/>
    </source>
</evidence>
<dbReference type="EMBL" id="LC209815">
    <property type="protein sequence ID" value="BAW81988.1"/>
    <property type="molecule type" value="Genomic_DNA"/>
</dbReference>
<name>A0A1Q2SRM9_STRLA</name>
<dbReference type="Pfam" id="PF06414">
    <property type="entry name" value="Zeta_toxin"/>
    <property type="match status" value="1"/>
</dbReference>
<dbReference type="InterPro" id="IPR010488">
    <property type="entry name" value="Zeta_toxin_domain"/>
</dbReference>
<comment type="catalytic activity">
    <reaction evidence="6">
        <text>UDP-N-acetyl-alpha-D-glucosamine + ATP = UDP-N-acetyl-alpha-D-glucosamine 3'-phosphate + ADP + H(+)</text>
        <dbReference type="Rhea" id="RHEA:32671"/>
        <dbReference type="ChEBI" id="CHEBI:15378"/>
        <dbReference type="ChEBI" id="CHEBI:30616"/>
        <dbReference type="ChEBI" id="CHEBI:57705"/>
        <dbReference type="ChEBI" id="CHEBI:64353"/>
        <dbReference type="ChEBI" id="CHEBI:456216"/>
        <dbReference type="EC" id="2.7.1.176"/>
    </reaction>
</comment>
<keyword evidence="3" id="KW-0547">Nucleotide-binding</keyword>
<dbReference type="Gene3D" id="3.40.50.300">
    <property type="entry name" value="P-loop containing nucleotide triphosphate hydrolases"/>
    <property type="match status" value="1"/>
</dbReference>
<evidence type="ECO:0000256" key="7">
    <source>
        <dbReference type="SAM" id="MobiDB-lite"/>
    </source>
</evidence>
<evidence type="ECO:0000256" key="2">
    <source>
        <dbReference type="ARBA" id="ARBA00011963"/>
    </source>
</evidence>
<evidence type="ECO:0000256" key="6">
    <source>
        <dbReference type="ARBA" id="ARBA00048178"/>
    </source>
</evidence>
<feature type="compositionally biased region" description="Basic and acidic residues" evidence="7">
    <location>
        <begin position="331"/>
        <end position="340"/>
    </location>
</feature>
<dbReference type="GO" id="GO:0005524">
    <property type="term" value="F:ATP binding"/>
    <property type="evidence" value="ECO:0007669"/>
    <property type="project" value="UniProtKB-KW"/>
</dbReference>
<dbReference type="AlphaFoldDB" id="A0A1Q2SRM9"/>
<feature type="region of interest" description="Disordered" evidence="7">
    <location>
        <begin position="320"/>
        <end position="422"/>
    </location>
</feature>